<feature type="compositionally biased region" description="Basic and acidic residues" evidence="2">
    <location>
        <begin position="32"/>
        <end position="77"/>
    </location>
</feature>
<keyword evidence="4" id="KW-1185">Reference proteome</keyword>
<dbReference type="InterPro" id="IPR039505">
    <property type="entry name" value="DRC1/2_N"/>
</dbReference>
<feature type="domain" description="Dynein regulatory complex protein 1/2 N-terminal" evidence="3">
    <location>
        <begin position="87"/>
        <end position="167"/>
    </location>
</feature>
<proteinExistence type="predicted"/>
<organism evidence="4 5">
    <name type="scientific">Saccoglossus kowalevskii</name>
    <name type="common">Acorn worm</name>
    <dbReference type="NCBI Taxonomy" id="10224"/>
    <lineage>
        <taxon>Eukaryota</taxon>
        <taxon>Metazoa</taxon>
        <taxon>Hemichordata</taxon>
        <taxon>Enteropneusta</taxon>
        <taxon>Harrimaniidae</taxon>
        <taxon>Saccoglossus</taxon>
    </lineage>
</organism>
<accession>A0ABM0MZA6</accession>
<dbReference type="Proteomes" id="UP000694865">
    <property type="component" value="Unplaced"/>
</dbReference>
<gene>
    <name evidence="5" type="primary">LOC102800834</name>
</gene>
<evidence type="ECO:0000313" key="4">
    <source>
        <dbReference type="Proteomes" id="UP000694865"/>
    </source>
</evidence>
<dbReference type="RefSeq" id="XP_006825347.1">
    <property type="nucleotide sequence ID" value="XM_006825284.1"/>
</dbReference>
<keyword evidence="1" id="KW-0175">Coiled coil</keyword>
<dbReference type="PANTHER" id="PTHR21625">
    <property type="entry name" value="NYD-SP28 PROTEIN"/>
    <property type="match status" value="1"/>
</dbReference>
<dbReference type="GeneID" id="102800834"/>
<dbReference type="PANTHER" id="PTHR21625:SF1">
    <property type="entry name" value="DYNEIN REGULATORY COMPLEX PROTEIN 1"/>
    <property type="match status" value="1"/>
</dbReference>
<reference evidence="5" key="1">
    <citation type="submission" date="2025-08" db="UniProtKB">
        <authorList>
            <consortium name="RefSeq"/>
        </authorList>
    </citation>
    <scope>IDENTIFICATION</scope>
    <source>
        <tissue evidence="5">Testes</tissue>
    </source>
</reference>
<evidence type="ECO:0000313" key="5">
    <source>
        <dbReference type="RefSeq" id="XP_006825347.1"/>
    </source>
</evidence>
<protein>
    <submittedName>
        <fullName evidence="5">Dynein regulatory complex protein 1-like</fullName>
    </submittedName>
</protein>
<name>A0ABM0MZA6_SACKO</name>
<feature type="compositionally biased region" description="Acidic residues" evidence="2">
    <location>
        <begin position="1"/>
        <end position="10"/>
    </location>
</feature>
<sequence length="173" mass="20101">MSTHEEEDDTGPSVDSTDPEVRIAARRLRIIKRTELAHRETMGEDPNAKKKEDKEEQSKSRKQIEESRQRLTKLKTDGTELVTNVRVAGDSREALRRTEEEENLRQRTEKLEAEAKAGVERFEEITKKWESAHNRDVPQELQDLLMQQQSLCDAMIDDKNKLITDFQLVSNIQ</sequence>
<evidence type="ECO:0000256" key="2">
    <source>
        <dbReference type="SAM" id="MobiDB-lite"/>
    </source>
</evidence>
<evidence type="ECO:0000259" key="3">
    <source>
        <dbReference type="Pfam" id="PF14772"/>
    </source>
</evidence>
<dbReference type="InterPro" id="IPR039750">
    <property type="entry name" value="DRC1/DRC2"/>
</dbReference>
<dbReference type="Pfam" id="PF14772">
    <property type="entry name" value="NYD-SP28"/>
    <property type="match status" value="1"/>
</dbReference>
<feature type="region of interest" description="Disordered" evidence="2">
    <location>
        <begin position="1"/>
        <end position="77"/>
    </location>
</feature>
<evidence type="ECO:0000256" key="1">
    <source>
        <dbReference type="ARBA" id="ARBA00023054"/>
    </source>
</evidence>